<reference evidence="3" key="2">
    <citation type="submission" date="2007-04" db="EMBL/GenBank/DDBJ databases">
        <title>The oxazolomycin biosynthetic gene cluster from Streptomyces albus JA3453 featuring a hybrid nonribosomal peptide synthetase and polyketide synthase that utilizes a discrete acyltransferase for both the malonyl CoA and methoxymalonyl ACP extender units.</title>
        <authorList>
            <person name="Zhao C."/>
            <person name="Ju J."/>
            <person name="Song D."/>
            <person name="Wendt-Pienkowski E."/>
            <person name="Zhu D."/>
            <person name="Coughlin J.M."/>
            <person name="Zhou X."/>
            <person name="Shen B."/>
            <person name="Deng Z."/>
        </authorList>
    </citation>
    <scope>NUCLEOTIDE SEQUENCE</scope>
    <source>
        <strain evidence="3">JA3453</strain>
    </source>
</reference>
<keyword evidence="1" id="KW-0378">Hydrolase</keyword>
<organism evidence="3">
    <name type="scientific">Streptomyces albus</name>
    <dbReference type="NCBI Taxonomy" id="1888"/>
    <lineage>
        <taxon>Bacteria</taxon>
        <taxon>Bacillati</taxon>
        <taxon>Actinomycetota</taxon>
        <taxon>Actinomycetes</taxon>
        <taxon>Kitasatosporales</taxon>
        <taxon>Streptomycetaceae</taxon>
        <taxon>Streptomyces</taxon>
    </lineage>
</organism>
<dbReference type="PANTHER" id="PTHR48081:SF8">
    <property type="entry name" value="ALPHA_BETA HYDROLASE FOLD-3 DOMAIN-CONTAINING PROTEIN-RELATED"/>
    <property type="match status" value="1"/>
</dbReference>
<protein>
    <submittedName>
        <fullName evidence="3">Lipase</fullName>
    </submittedName>
</protein>
<reference evidence="3" key="1">
    <citation type="journal article" date="2006" name="J. Bacteriol.">
        <title>Utilization of the methoxymalonyl-acyl carrier protein biosynthesis locus for cloning the oxazolomycin biosynthetic gene cluster from Streptomyces albus JA3453.</title>
        <authorList>
            <person name="Zhao C."/>
            <person name="Ju J."/>
            <person name="Christenson S.D."/>
            <person name="Smith W.C."/>
            <person name="Song D."/>
            <person name="Zhou X."/>
            <person name="Shen B."/>
            <person name="Deng Z."/>
        </authorList>
    </citation>
    <scope>NUCLEOTIDE SEQUENCE</scope>
    <source>
        <strain evidence="3">JA3453</strain>
    </source>
</reference>
<name>B2WW33_9ACTN</name>
<dbReference type="PANTHER" id="PTHR48081">
    <property type="entry name" value="AB HYDROLASE SUPERFAMILY PROTEIN C4A8.06C"/>
    <property type="match status" value="1"/>
</dbReference>
<evidence type="ECO:0000313" key="3">
    <source>
        <dbReference type="EMBL" id="ABS90461.1"/>
    </source>
</evidence>
<dbReference type="AlphaFoldDB" id="B2WW33"/>
<dbReference type="SUPFAM" id="SSF53474">
    <property type="entry name" value="alpha/beta-Hydrolases"/>
    <property type="match status" value="1"/>
</dbReference>
<dbReference type="InterPro" id="IPR013094">
    <property type="entry name" value="AB_hydrolase_3"/>
</dbReference>
<sequence>MEADVPPARERPVLERRTRAFAEAYACPPVGTSDEAASRTRMAALWDGGGLDEPDVEEEWLALPGPDGERVRVRILRPAGAAGTPGAPGTPGAAGREEEPLPVVLYLHALGWMLTDAYAHRQLLSDLVLGADAAVVVPEYEGPRDARHPHAVERAHTVARWLARHGAECGLDGSRMAVVGASAGAQQAAALTLVARERGGPHLRHQVLVCPVTDAAMDTPSYRHFEDGYFLGRSAMRGYWQRYAPDRASRADGVVSPLRAPLGGLRGLPPALVLTAEADVLRDEGEAYAARLREADVPVVSIRYQGTIHGFLLFDLLRATEASRAARIQVTDTLHAALHGA</sequence>
<evidence type="ECO:0000256" key="1">
    <source>
        <dbReference type="ARBA" id="ARBA00022801"/>
    </source>
</evidence>
<dbReference type="Gene3D" id="3.40.50.1820">
    <property type="entry name" value="alpha/beta hydrolase"/>
    <property type="match status" value="1"/>
</dbReference>
<dbReference type="Pfam" id="PF07859">
    <property type="entry name" value="Abhydrolase_3"/>
    <property type="match status" value="1"/>
</dbReference>
<dbReference type="InterPro" id="IPR029058">
    <property type="entry name" value="AB_hydrolase_fold"/>
</dbReference>
<dbReference type="EMBL" id="EF552687">
    <property type="protein sequence ID" value="ABS90461.1"/>
    <property type="molecule type" value="Genomic_DNA"/>
</dbReference>
<accession>B2WW33</accession>
<dbReference type="GO" id="GO:0016787">
    <property type="term" value="F:hydrolase activity"/>
    <property type="evidence" value="ECO:0007669"/>
    <property type="project" value="UniProtKB-KW"/>
</dbReference>
<dbReference type="InterPro" id="IPR050300">
    <property type="entry name" value="GDXG_lipolytic_enzyme"/>
</dbReference>
<proteinExistence type="predicted"/>
<feature type="domain" description="Alpha/beta hydrolase fold-3" evidence="2">
    <location>
        <begin position="104"/>
        <end position="312"/>
    </location>
</feature>
<evidence type="ECO:0000259" key="2">
    <source>
        <dbReference type="Pfam" id="PF07859"/>
    </source>
</evidence>